<evidence type="ECO:0000256" key="1">
    <source>
        <dbReference type="SAM" id="MobiDB-lite"/>
    </source>
</evidence>
<name>A0ABU6UNX4_9FABA</name>
<proteinExistence type="predicted"/>
<reference evidence="2 3" key="1">
    <citation type="journal article" date="2023" name="Plants (Basel)">
        <title>Bridging the Gap: Combining Genomics and Transcriptomics Approaches to Understand Stylosanthes scabra, an Orphan Legume from the Brazilian Caatinga.</title>
        <authorList>
            <person name="Ferreira-Neto J.R.C."/>
            <person name="da Silva M.D."/>
            <person name="Binneck E."/>
            <person name="de Melo N.F."/>
            <person name="da Silva R.H."/>
            <person name="de Melo A.L.T.M."/>
            <person name="Pandolfi V."/>
            <person name="Bustamante F.O."/>
            <person name="Brasileiro-Vidal A.C."/>
            <person name="Benko-Iseppon A.M."/>
        </authorList>
    </citation>
    <scope>NUCLEOTIDE SEQUENCE [LARGE SCALE GENOMIC DNA]</scope>
    <source>
        <tissue evidence="2">Leaves</tissue>
    </source>
</reference>
<evidence type="ECO:0008006" key="4">
    <source>
        <dbReference type="Google" id="ProtNLM"/>
    </source>
</evidence>
<protein>
    <recommendedName>
        <fullName evidence="4">Endonuclease/exonuclease/phosphatase domain-containing protein</fullName>
    </recommendedName>
</protein>
<dbReference type="Gene3D" id="3.60.10.10">
    <property type="entry name" value="Endonuclease/exonuclease/phosphatase"/>
    <property type="match status" value="1"/>
</dbReference>
<dbReference type="InterPro" id="IPR036691">
    <property type="entry name" value="Endo/exonu/phosph_ase_sf"/>
</dbReference>
<accession>A0ABU6UNX4</accession>
<evidence type="ECO:0000313" key="2">
    <source>
        <dbReference type="EMBL" id="MED6162372.1"/>
    </source>
</evidence>
<comment type="caution">
    <text evidence="2">The sequence shown here is derived from an EMBL/GenBank/DDBJ whole genome shotgun (WGS) entry which is preliminary data.</text>
</comment>
<keyword evidence="3" id="KW-1185">Reference proteome</keyword>
<dbReference type="EMBL" id="JASCZI010121603">
    <property type="protein sequence ID" value="MED6162372.1"/>
    <property type="molecule type" value="Genomic_DNA"/>
</dbReference>
<dbReference type="SUPFAM" id="SSF56219">
    <property type="entry name" value="DNase I-like"/>
    <property type="match status" value="1"/>
</dbReference>
<gene>
    <name evidence="2" type="ORF">PIB30_069823</name>
</gene>
<dbReference type="Proteomes" id="UP001341840">
    <property type="component" value="Unassembled WGS sequence"/>
</dbReference>
<feature type="region of interest" description="Disordered" evidence="1">
    <location>
        <begin position="1"/>
        <end position="28"/>
    </location>
</feature>
<sequence length="229" mass="25849">MRILNVNGNRPERQTRTGEIGRPSKQPAVAVQRPRRCTKLKKLRGPAPPGDDAVFRCCVNLMCCLAFFSNTITKGAARVNCFGSSRISSREFCRTHLEDTISFGKEPYLSLFVHEADAMELSGFEETPVGITRGLAIAWQEGVNLSVKGGSDFFNWFSMEDSERQLKWEVLVIYFHSYDRIKETQFVEVLNIIQKLGDHFIVAGDFNAIVTSQEKSGDNEKSQQSIQNF</sequence>
<organism evidence="2 3">
    <name type="scientific">Stylosanthes scabra</name>
    <dbReference type="NCBI Taxonomy" id="79078"/>
    <lineage>
        <taxon>Eukaryota</taxon>
        <taxon>Viridiplantae</taxon>
        <taxon>Streptophyta</taxon>
        <taxon>Embryophyta</taxon>
        <taxon>Tracheophyta</taxon>
        <taxon>Spermatophyta</taxon>
        <taxon>Magnoliopsida</taxon>
        <taxon>eudicotyledons</taxon>
        <taxon>Gunneridae</taxon>
        <taxon>Pentapetalae</taxon>
        <taxon>rosids</taxon>
        <taxon>fabids</taxon>
        <taxon>Fabales</taxon>
        <taxon>Fabaceae</taxon>
        <taxon>Papilionoideae</taxon>
        <taxon>50 kb inversion clade</taxon>
        <taxon>dalbergioids sensu lato</taxon>
        <taxon>Dalbergieae</taxon>
        <taxon>Pterocarpus clade</taxon>
        <taxon>Stylosanthes</taxon>
    </lineage>
</organism>
<evidence type="ECO:0000313" key="3">
    <source>
        <dbReference type="Proteomes" id="UP001341840"/>
    </source>
</evidence>